<dbReference type="EMBL" id="HBUF01256523">
    <property type="protein sequence ID" value="CAG6681690.1"/>
    <property type="molecule type" value="Transcribed_RNA"/>
</dbReference>
<protein>
    <submittedName>
        <fullName evidence="2">Uncharacterized protein</fullName>
    </submittedName>
</protein>
<organism evidence="2">
    <name type="scientific">Cacopsylla melanoneura</name>
    <dbReference type="NCBI Taxonomy" id="428564"/>
    <lineage>
        <taxon>Eukaryota</taxon>
        <taxon>Metazoa</taxon>
        <taxon>Ecdysozoa</taxon>
        <taxon>Arthropoda</taxon>
        <taxon>Hexapoda</taxon>
        <taxon>Insecta</taxon>
        <taxon>Pterygota</taxon>
        <taxon>Neoptera</taxon>
        <taxon>Paraneoptera</taxon>
        <taxon>Hemiptera</taxon>
        <taxon>Sternorrhyncha</taxon>
        <taxon>Psylloidea</taxon>
        <taxon>Psyllidae</taxon>
        <taxon>Psyllinae</taxon>
        <taxon>Cacopsylla</taxon>
    </lineage>
</organism>
<sequence>MIRRYIWASSQVTVSVYWATPVSCVTVVLLASTSFQTVNRALVILGEVNCTTRVHHSVNARGTWKAPDVTNARKDTLVSSKTIQRAVNNAIVPAYHTSVARPRTYTNILSTPQTSGWFLI</sequence>
<dbReference type="EMBL" id="HBUF01256522">
    <property type="protein sequence ID" value="CAG6681688.1"/>
    <property type="molecule type" value="Transcribed_RNA"/>
</dbReference>
<dbReference type="EMBL" id="HBUF01256524">
    <property type="protein sequence ID" value="CAG6681693.1"/>
    <property type="molecule type" value="Transcribed_RNA"/>
</dbReference>
<dbReference type="AlphaFoldDB" id="A0A8D8T4J6"/>
<evidence type="ECO:0000313" key="2">
    <source>
        <dbReference type="EMBL" id="CAG6681685.1"/>
    </source>
</evidence>
<name>A0A8D8T4J6_9HEMI</name>
<dbReference type="EMBL" id="HBUF01256521">
    <property type="protein sequence ID" value="CAG6681685.1"/>
    <property type="molecule type" value="Transcribed_RNA"/>
</dbReference>
<reference evidence="2" key="1">
    <citation type="submission" date="2021-05" db="EMBL/GenBank/DDBJ databases">
        <authorList>
            <person name="Alioto T."/>
            <person name="Alioto T."/>
            <person name="Gomez Garrido J."/>
        </authorList>
    </citation>
    <scope>NUCLEOTIDE SEQUENCE</scope>
</reference>
<proteinExistence type="predicted"/>
<feature type="transmembrane region" description="Helical" evidence="1">
    <location>
        <begin position="12"/>
        <end position="31"/>
    </location>
</feature>
<keyword evidence="1" id="KW-0812">Transmembrane</keyword>
<accession>A0A8D8T4J6</accession>
<evidence type="ECO:0000256" key="1">
    <source>
        <dbReference type="SAM" id="Phobius"/>
    </source>
</evidence>
<dbReference type="EMBL" id="HBUF01256520">
    <property type="protein sequence ID" value="CAG6681682.1"/>
    <property type="molecule type" value="Transcribed_RNA"/>
</dbReference>
<keyword evidence="1" id="KW-1133">Transmembrane helix</keyword>
<keyword evidence="1" id="KW-0472">Membrane</keyword>